<protein>
    <recommendedName>
        <fullName evidence="2">DUF4398 domain-containing protein</fullName>
    </recommendedName>
</protein>
<dbReference type="InterPro" id="IPR025511">
    <property type="entry name" value="DUF4398"/>
</dbReference>
<keyword evidence="1" id="KW-0175">Coiled coil</keyword>
<dbReference type="AlphaFoldDB" id="A0A0U3B027"/>
<dbReference type="KEGG" id="lal:AT746_16610"/>
<feature type="domain" description="DUF4398" evidence="2">
    <location>
        <begin position="46"/>
        <end position="120"/>
    </location>
</feature>
<proteinExistence type="predicted"/>
<dbReference type="RefSeq" id="WP_062482655.1">
    <property type="nucleotide sequence ID" value="NZ_CP013650.1"/>
</dbReference>
<dbReference type="Pfam" id="PF14346">
    <property type="entry name" value="DUF4398"/>
    <property type="match status" value="1"/>
</dbReference>
<evidence type="ECO:0000313" key="3">
    <source>
        <dbReference type="EMBL" id="ALS99727.1"/>
    </source>
</evidence>
<gene>
    <name evidence="3" type="ORF">AT746_16610</name>
</gene>
<accession>A0A0U3B027</accession>
<reference evidence="3 4" key="1">
    <citation type="submission" date="2015-12" db="EMBL/GenBank/DDBJ databases">
        <title>Complete genome of Lacimicrobium alkaliphilum KCTC 32984.</title>
        <authorList>
            <person name="Kim S.-G."/>
            <person name="Lee Y.-J."/>
        </authorList>
    </citation>
    <scope>NUCLEOTIDE SEQUENCE [LARGE SCALE GENOMIC DNA]</scope>
    <source>
        <strain evidence="3 4">YelD216</strain>
    </source>
</reference>
<dbReference type="OrthoDB" id="5770360at2"/>
<evidence type="ECO:0000313" key="4">
    <source>
        <dbReference type="Proteomes" id="UP000068447"/>
    </source>
</evidence>
<keyword evidence="4" id="KW-1185">Reference proteome</keyword>
<evidence type="ECO:0000256" key="1">
    <source>
        <dbReference type="SAM" id="Coils"/>
    </source>
</evidence>
<sequence length="143" mass="15251">MKTLIAAQVSMVSALIRKRLLKPGLMLTIAAVLATGCATPLKTPSAELDAAERAIGNAERAQTIRYTSTELNAARSELAAARNAVTAKDMLQAQRLALQSQASAELAQARADLIKAQAINQDMQQSIDVLQQEVQRNLSGVKP</sequence>
<dbReference type="STRING" id="1526571.AT746_16610"/>
<dbReference type="EMBL" id="CP013650">
    <property type="protein sequence ID" value="ALS99727.1"/>
    <property type="molecule type" value="Genomic_DNA"/>
</dbReference>
<name>A0A0U3B027_9ALTE</name>
<feature type="coiled-coil region" evidence="1">
    <location>
        <begin position="106"/>
        <end position="133"/>
    </location>
</feature>
<evidence type="ECO:0000259" key="2">
    <source>
        <dbReference type="Pfam" id="PF14346"/>
    </source>
</evidence>
<organism evidence="3 4">
    <name type="scientific">Lacimicrobium alkaliphilum</name>
    <dbReference type="NCBI Taxonomy" id="1526571"/>
    <lineage>
        <taxon>Bacteria</taxon>
        <taxon>Pseudomonadati</taxon>
        <taxon>Pseudomonadota</taxon>
        <taxon>Gammaproteobacteria</taxon>
        <taxon>Alteromonadales</taxon>
        <taxon>Alteromonadaceae</taxon>
        <taxon>Lacimicrobium</taxon>
    </lineage>
</organism>
<dbReference type="Gene3D" id="1.20.1270.390">
    <property type="match status" value="1"/>
</dbReference>
<dbReference type="Proteomes" id="UP000068447">
    <property type="component" value="Chromosome"/>
</dbReference>